<dbReference type="SUPFAM" id="SSF53098">
    <property type="entry name" value="Ribonuclease H-like"/>
    <property type="match status" value="1"/>
</dbReference>
<evidence type="ECO:0000313" key="2">
    <source>
        <dbReference type="Proteomes" id="UP000499080"/>
    </source>
</evidence>
<proteinExistence type="predicted"/>
<evidence type="ECO:0008006" key="3">
    <source>
        <dbReference type="Google" id="ProtNLM"/>
    </source>
</evidence>
<accession>A0A4Y2FMJ3</accession>
<dbReference type="InterPro" id="IPR012337">
    <property type="entry name" value="RNaseH-like_sf"/>
</dbReference>
<evidence type="ECO:0000313" key="1">
    <source>
        <dbReference type="EMBL" id="GBM41718.1"/>
    </source>
</evidence>
<reference evidence="1 2" key="1">
    <citation type="journal article" date="2019" name="Sci. Rep.">
        <title>Orb-weaving spider Araneus ventricosus genome elucidates the spidroin gene catalogue.</title>
        <authorList>
            <person name="Kono N."/>
            <person name="Nakamura H."/>
            <person name="Ohtoshi R."/>
            <person name="Moran D.A.P."/>
            <person name="Shinohara A."/>
            <person name="Yoshida Y."/>
            <person name="Fujiwara M."/>
            <person name="Mori M."/>
            <person name="Tomita M."/>
            <person name="Arakawa K."/>
        </authorList>
    </citation>
    <scope>NUCLEOTIDE SEQUENCE [LARGE SCALE GENOMIC DNA]</scope>
</reference>
<dbReference type="InterPro" id="IPR036397">
    <property type="entry name" value="RNaseH_sf"/>
</dbReference>
<keyword evidence="2" id="KW-1185">Reference proteome</keyword>
<comment type="caution">
    <text evidence="1">The sequence shown here is derived from an EMBL/GenBank/DDBJ whole genome shotgun (WGS) entry which is preliminary data.</text>
</comment>
<dbReference type="PANTHER" id="PTHR38681">
    <property type="entry name" value="RETROVIRUS-RELATED POL POLYPROTEIN FROM TRANSPOSON 412-LIKE PROTEIN-RELATED"/>
    <property type="match status" value="1"/>
</dbReference>
<dbReference type="Gene3D" id="3.30.420.10">
    <property type="entry name" value="Ribonuclease H-like superfamily/Ribonuclease H"/>
    <property type="match status" value="1"/>
</dbReference>
<protein>
    <recommendedName>
        <fullName evidence="3">Integrase catalytic domain-containing protein</fullName>
    </recommendedName>
</protein>
<dbReference type="PANTHER" id="PTHR38681:SF1">
    <property type="entry name" value="RETROVIRUS-RELATED POL POLYPROTEIN FROM TRANSPOSON 412-LIKE PROTEIN"/>
    <property type="match status" value="1"/>
</dbReference>
<sequence length="142" mass="16021">MPHRLITERGTKFKSKKLQTLSKICGIKLQHKTEYHPACKGKVEGLTSQNIKNSIKSSHNLSWADTLLTVLFGLRTAVQEDNNHSIARIVHGESLRFSGELFRESSIQTASERFANILRKQIETVVPRTTLKTSSQKTYISA</sequence>
<dbReference type="Proteomes" id="UP000499080">
    <property type="component" value="Unassembled WGS sequence"/>
</dbReference>
<dbReference type="GO" id="GO:0003676">
    <property type="term" value="F:nucleic acid binding"/>
    <property type="evidence" value="ECO:0007669"/>
    <property type="project" value="InterPro"/>
</dbReference>
<name>A0A4Y2FMJ3_ARAVE</name>
<dbReference type="EMBL" id="BGPR01000971">
    <property type="protein sequence ID" value="GBM41718.1"/>
    <property type="molecule type" value="Genomic_DNA"/>
</dbReference>
<organism evidence="1 2">
    <name type="scientific">Araneus ventricosus</name>
    <name type="common">Orbweaver spider</name>
    <name type="synonym">Epeira ventricosa</name>
    <dbReference type="NCBI Taxonomy" id="182803"/>
    <lineage>
        <taxon>Eukaryota</taxon>
        <taxon>Metazoa</taxon>
        <taxon>Ecdysozoa</taxon>
        <taxon>Arthropoda</taxon>
        <taxon>Chelicerata</taxon>
        <taxon>Arachnida</taxon>
        <taxon>Araneae</taxon>
        <taxon>Araneomorphae</taxon>
        <taxon>Entelegynae</taxon>
        <taxon>Araneoidea</taxon>
        <taxon>Araneidae</taxon>
        <taxon>Araneus</taxon>
    </lineage>
</organism>
<dbReference type="OrthoDB" id="10055717at2759"/>
<dbReference type="AlphaFoldDB" id="A0A4Y2FMJ3"/>
<gene>
    <name evidence="1" type="ORF">AVEN_173121_1</name>
</gene>